<keyword evidence="7" id="KW-1185">Reference proteome</keyword>
<keyword evidence="6" id="KW-0808">Transferase</keyword>
<dbReference type="RefSeq" id="WP_386129562.1">
    <property type="nucleotide sequence ID" value="NZ_JBHTJL010000009.1"/>
</dbReference>
<keyword evidence="6" id="KW-0489">Methyltransferase</keyword>
<keyword evidence="4 5" id="KW-0472">Membrane</keyword>
<evidence type="ECO:0000256" key="1">
    <source>
        <dbReference type="ARBA" id="ARBA00004127"/>
    </source>
</evidence>
<dbReference type="EC" id="2.1.1.100" evidence="6"/>
<comment type="subcellular location">
    <subcellularLocation>
        <location evidence="1">Endomembrane system</location>
        <topology evidence="1">Multi-pass membrane protein</topology>
    </subcellularLocation>
</comment>
<organism evidence="6 7">
    <name type="scientific">Winogradskyella litorisediminis</name>
    <dbReference type="NCBI Taxonomy" id="1156618"/>
    <lineage>
        <taxon>Bacteria</taxon>
        <taxon>Pseudomonadati</taxon>
        <taxon>Bacteroidota</taxon>
        <taxon>Flavobacteriia</taxon>
        <taxon>Flavobacteriales</taxon>
        <taxon>Flavobacteriaceae</taxon>
        <taxon>Winogradskyella</taxon>
    </lineage>
</organism>
<dbReference type="PANTHER" id="PTHR43847:SF1">
    <property type="entry name" value="BLL3993 PROTEIN"/>
    <property type="match status" value="1"/>
</dbReference>
<dbReference type="EC" id="2.1.1.334" evidence="6"/>
<dbReference type="Proteomes" id="UP001597013">
    <property type="component" value="Unassembled WGS sequence"/>
</dbReference>
<dbReference type="Gene3D" id="1.20.120.1630">
    <property type="match status" value="1"/>
</dbReference>
<dbReference type="EMBL" id="JBHTJL010000009">
    <property type="protein sequence ID" value="MFD1063104.1"/>
    <property type="molecule type" value="Genomic_DNA"/>
</dbReference>
<keyword evidence="3 5" id="KW-1133">Transmembrane helix</keyword>
<accession>A0ABW3N802</accession>
<keyword evidence="2 5" id="KW-0812">Transmembrane</keyword>
<feature type="transmembrane region" description="Helical" evidence="5">
    <location>
        <begin position="36"/>
        <end position="58"/>
    </location>
</feature>
<reference evidence="7" key="1">
    <citation type="journal article" date="2019" name="Int. J. Syst. Evol. Microbiol.">
        <title>The Global Catalogue of Microorganisms (GCM) 10K type strain sequencing project: providing services to taxonomists for standard genome sequencing and annotation.</title>
        <authorList>
            <consortium name="The Broad Institute Genomics Platform"/>
            <consortium name="The Broad Institute Genome Sequencing Center for Infectious Disease"/>
            <person name="Wu L."/>
            <person name="Ma J."/>
        </authorList>
    </citation>
    <scope>NUCLEOTIDE SEQUENCE [LARGE SCALE GENOMIC DNA]</scope>
    <source>
        <strain evidence="7">CCUG 62215</strain>
    </source>
</reference>
<dbReference type="Pfam" id="PF04191">
    <property type="entry name" value="PEMT"/>
    <property type="match status" value="1"/>
</dbReference>
<protein>
    <submittedName>
        <fullName evidence="6">Methyltransferase family protein</fullName>
        <ecNumber evidence="6">2.1.1.100</ecNumber>
        <ecNumber evidence="6">2.1.1.334</ecNumber>
    </submittedName>
</protein>
<feature type="transmembrane region" description="Helical" evidence="5">
    <location>
        <begin position="104"/>
        <end position="120"/>
    </location>
</feature>
<comment type="caution">
    <text evidence="6">The sequence shown here is derived from an EMBL/GenBank/DDBJ whole genome shotgun (WGS) entry which is preliminary data.</text>
</comment>
<sequence>MKKTSKDYMYVGIQFILFAVYIIPVTIITFTSGTVFNIIGIILLALGALMGLVSIIQLNKNLSPFPTPISGGKLIETGLYKYIRHPIYTGILSTLLGYGLYSGSVYKILITMTLLVLFFHKSKYEEKKLSLVFSEYPEYMKKTGRFFPKAL</sequence>
<proteinExistence type="predicted"/>
<evidence type="ECO:0000256" key="4">
    <source>
        <dbReference type="ARBA" id="ARBA00023136"/>
    </source>
</evidence>
<feature type="transmembrane region" description="Helical" evidence="5">
    <location>
        <begin position="7"/>
        <end position="30"/>
    </location>
</feature>
<dbReference type="GO" id="GO:0004671">
    <property type="term" value="F:protein C-terminal S-isoprenylcysteine carboxyl O-methyltransferase activity"/>
    <property type="evidence" value="ECO:0007669"/>
    <property type="project" value="UniProtKB-EC"/>
</dbReference>
<evidence type="ECO:0000256" key="2">
    <source>
        <dbReference type="ARBA" id="ARBA00022692"/>
    </source>
</evidence>
<dbReference type="InterPro" id="IPR052527">
    <property type="entry name" value="Metal_cation-efflux_comp"/>
</dbReference>
<dbReference type="PANTHER" id="PTHR43847">
    <property type="entry name" value="BLL3993 PROTEIN"/>
    <property type="match status" value="1"/>
</dbReference>
<gene>
    <name evidence="6" type="ORF">ACFQ1Q_07585</name>
</gene>
<dbReference type="GO" id="GO:0032259">
    <property type="term" value="P:methylation"/>
    <property type="evidence" value="ECO:0007669"/>
    <property type="project" value="UniProtKB-KW"/>
</dbReference>
<evidence type="ECO:0000256" key="5">
    <source>
        <dbReference type="SAM" id="Phobius"/>
    </source>
</evidence>
<evidence type="ECO:0000256" key="3">
    <source>
        <dbReference type="ARBA" id="ARBA00022989"/>
    </source>
</evidence>
<evidence type="ECO:0000313" key="6">
    <source>
        <dbReference type="EMBL" id="MFD1063104.1"/>
    </source>
</evidence>
<name>A0ABW3N802_9FLAO</name>
<evidence type="ECO:0000313" key="7">
    <source>
        <dbReference type="Proteomes" id="UP001597013"/>
    </source>
</evidence>
<dbReference type="InterPro" id="IPR007318">
    <property type="entry name" value="Phopholipid_MeTrfase"/>
</dbReference>